<evidence type="ECO:0000313" key="2">
    <source>
        <dbReference type="EMBL" id="VUC23664.1"/>
    </source>
</evidence>
<evidence type="ECO:0000256" key="1">
    <source>
        <dbReference type="SAM" id="MobiDB-lite"/>
    </source>
</evidence>
<sequence>MDPSQGSVSSVEAAPSTNNPTTVPRIRFQTAELLAQEISKAPGDILYVEDVSPHDFSAIDKYREDHRRKYRFRRYYPERSLLIIAITKLYHEVSHVTLYQDIVYKFSEMGLRNHWVSTGGATFEQEGDGKLGSGEADSTGCPIEPGRRCLLRWPMLVIETGYSQSLQQLRDDSKWWFEESNHQVKIVVLIKLHTGPLGKMTVEQWRERPIDSSSGQLEPVYQQVIDIAQISATANRTLPLSYSVTESALELKFSDLFLRDPGHGEGNIVIEIEDLQGLAAHIGHSNF</sequence>
<comment type="caution">
    <text evidence="2">The sequence shown here is derived from an EMBL/GenBank/DDBJ whole genome shotgun (WGS) entry which is preliminary data.</text>
</comment>
<feature type="region of interest" description="Disordered" evidence="1">
    <location>
        <begin position="1"/>
        <end position="22"/>
    </location>
</feature>
<keyword evidence="3" id="KW-1185">Reference proteome</keyword>
<reference evidence="2 3" key="1">
    <citation type="submission" date="2019-06" db="EMBL/GenBank/DDBJ databases">
        <authorList>
            <person name="Broberg M."/>
        </authorList>
    </citation>
    <scope>NUCLEOTIDE SEQUENCE [LARGE SCALE GENOMIC DNA]</scope>
</reference>
<dbReference type="Proteomes" id="UP000766486">
    <property type="component" value="Unassembled WGS sequence"/>
</dbReference>
<accession>A0ABY6TY79</accession>
<dbReference type="EMBL" id="CABFNS010000710">
    <property type="protein sequence ID" value="VUC23664.1"/>
    <property type="molecule type" value="Genomic_DNA"/>
</dbReference>
<gene>
    <name evidence="2" type="ORF">CLO192961_LOCUS121746</name>
</gene>
<name>A0ABY6TY79_BIOOC</name>
<evidence type="ECO:0000313" key="3">
    <source>
        <dbReference type="Proteomes" id="UP000766486"/>
    </source>
</evidence>
<proteinExistence type="predicted"/>
<protein>
    <submittedName>
        <fullName evidence="2">Uncharacterized protein</fullName>
    </submittedName>
</protein>
<organism evidence="2 3">
    <name type="scientific">Bionectria ochroleuca</name>
    <name type="common">Gliocladium roseum</name>
    <dbReference type="NCBI Taxonomy" id="29856"/>
    <lineage>
        <taxon>Eukaryota</taxon>
        <taxon>Fungi</taxon>
        <taxon>Dikarya</taxon>
        <taxon>Ascomycota</taxon>
        <taxon>Pezizomycotina</taxon>
        <taxon>Sordariomycetes</taxon>
        <taxon>Hypocreomycetidae</taxon>
        <taxon>Hypocreales</taxon>
        <taxon>Bionectriaceae</taxon>
        <taxon>Clonostachys</taxon>
    </lineage>
</organism>